<feature type="compositionally biased region" description="Basic and acidic residues" evidence="1">
    <location>
        <begin position="411"/>
        <end position="435"/>
    </location>
</feature>
<evidence type="ECO:0000256" key="1">
    <source>
        <dbReference type="SAM" id="MobiDB-lite"/>
    </source>
</evidence>
<feature type="region of interest" description="Disordered" evidence="1">
    <location>
        <begin position="182"/>
        <end position="218"/>
    </location>
</feature>
<feature type="compositionally biased region" description="Polar residues" evidence="1">
    <location>
        <begin position="1424"/>
        <end position="1435"/>
    </location>
</feature>
<protein>
    <submittedName>
        <fullName evidence="3">Uncharacterized protein</fullName>
    </submittedName>
</protein>
<keyword evidence="2" id="KW-1133">Transmembrane helix</keyword>
<reference evidence="3 4" key="1">
    <citation type="journal article" date="2019" name="Philos. Trans. R. Soc. Lond., B, Biol. Sci.">
        <title>Ant behaviour and brain gene expression of defending hosts depend on the ecological success of the intruding social parasite.</title>
        <authorList>
            <person name="Kaur R."/>
            <person name="Stoldt M."/>
            <person name="Jongepier E."/>
            <person name="Feldmeyer B."/>
            <person name="Menzel F."/>
            <person name="Bornberg-Bauer E."/>
            <person name="Foitzik S."/>
        </authorList>
    </citation>
    <scope>NUCLEOTIDE SEQUENCE [LARGE SCALE GENOMIC DNA]</scope>
    <source>
        <tissue evidence="3">Whole body</tissue>
    </source>
</reference>
<gene>
    <name evidence="3" type="ORF">DBV15_06393</name>
</gene>
<feature type="region of interest" description="Disordered" evidence="1">
    <location>
        <begin position="120"/>
        <end position="143"/>
    </location>
</feature>
<keyword evidence="4" id="KW-1185">Reference proteome</keyword>
<evidence type="ECO:0000313" key="3">
    <source>
        <dbReference type="EMBL" id="TGZ47200.1"/>
    </source>
</evidence>
<evidence type="ECO:0000313" key="4">
    <source>
        <dbReference type="Proteomes" id="UP000310200"/>
    </source>
</evidence>
<keyword evidence="2" id="KW-0812">Transmembrane</keyword>
<keyword evidence="2" id="KW-0472">Membrane</keyword>
<name>A0A4S2KDP4_9HYME</name>
<proteinExistence type="predicted"/>
<feature type="region of interest" description="Disordered" evidence="1">
    <location>
        <begin position="1406"/>
        <end position="1537"/>
    </location>
</feature>
<feature type="compositionally biased region" description="Polar residues" evidence="1">
    <location>
        <begin position="1488"/>
        <end position="1504"/>
    </location>
</feature>
<dbReference type="PROSITE" id="PS51257">
    <property type="entry name" value="PROKAR_LIPOPROTEIN"/>
    <property type="match status" value="1"/>
</dbReference>
<accession>A0A4S2KDP4</accession>
<comment type="caution">
    <text evidence="3">The sequence shown here is derived from an EMBL/GenBank/DDBJ whole genome shotgun (WGS) entry which is preliminary data.</text>
</comment>
<sequence length="1537" mass="161258">MWDLGSRGAVVLLSVTCGCVLIYNAWGAILALAFTLLLVVYACYSLLVNDSLLSPHAYHVLGYLREAIHELGAALRVVHVHGTGYVRKLWHSASRCYRERFPPFRMDRRRASNYQLSSDSYAAKRGESPSLPSSPSSSSSSRFGLIDQLSPIPCVPHRSRVNDALGTDSRLYHAGDYDCTSQRQQQSICGKHTSTPVLKPVDKEKNPRNGDLISQSHGISKKIPSMHAQNHTLSRGENVTQFSPEGSPWGMSISPKMRPRPAGVKTVQTVAGPLLASTRYNIDPKVYTDVSSPGLTTRLTKYATEAKNKLIHQSQYGTGQFPKVNLHANPIPLLNAKLTKMRMPVTVRVAPPDVTKYSPPERQKILSNICHTENRSPTSVVQVLREISLKRHASTEDVSFDVPKKQRTDYFNEDREMILEENKKRSRDESSKSDEDLSPQSKSVRPAKRTKTQSCYDILNSLSSSAHTAAGVKRKAVDFSRSGTPDFEKHFKSLESTRSSSSPIVPQSQIIEVIDLDDGKSEFKEVYTKNPEIPNSKKAEEFPLVKGILKSSNKGSRLSLEKIGPVVHKNVRSTSETDNNKSVAPKSIKLTDKLFMRAEPERNEELKSLVEEPGNIKVRFATDNVEEIKKEDIRNMRQNSMKARLQSMFNAISGKAENKINPDVVIQADDINTVTPPVTLSVTLPVTLPVSCATLNSSTTTTNINTTPLSTAAIVPSGFSSSRPSTRIDTKSDAALPKITSPAQLNVPAKNTLEAKETNLTAKTIGTTEQTKVVSIAPAVTSTKSLEKSSTPSIVAPTFTFGKPATEMPAATSNSTLPSFGTGITYSSNTFTPTLSKSTNFLVVDKAPSSSTFAPINPSTAAEGKIETNKIFTASAIISSPSTGNTQTTPTFAFGSNKPALSLVTPTQVAVSTLPSQSPRTTLLPVNTTTATSIAGFNNVVSNSTSSSVTTSSAIAPLFSFGSNNTALQPAKSDNFMFNQPSSNVQPKMNAFGSLANSGATSLSQVTTNSFNFTPNTSITTAANNSFTANTTTAAASTFGPLSASTFSLGTTSATSSISTPSPSKPLFVFGASNTSSTTSLALPATIVNNTSSLNAISNNAIPAFGASTTTTVPQFGTPTTTVSQFGTPTTTATQFGTPTTTVSQFGIPTTAVPQFGAPTTSIFATTSNTTTSANIFGASNNSQPLFGAAPASKTTSETAGIFNSPTTMAPSIFVSTTNVVSTSGSTPSSSLFSNANANSIPTTAAPSVFGSGTPAFGQTKPSTSFGTASGMFGSTTAPLFGSTTQTGNTTAPAFGIPGNVSTTSGFDTTNNTTPAFGTPGVGTATNVQAAPAFGGTTGIFGATDNNAPSVPIFGASATPATEAFGISSPPSTFGAQNPPSIAFGAASGGTTFGDNKSLFGATPATGTSFGTSNPPVPAFGAGNANNPSGSTNNMFVFGNAPKDGQQNPTFPFGSNFNAGSNNPPAAAPVPFQFGSSAPKPPAPTGFNFPTPSAPATINFGTTTAPPPFNPSTPGMFSIGSGSTAPRSRPIRTRKPR</sequence>
<feature type="compositionally biased region" description="Polar residues" evidence="1">
    <location>
        <begin position="1512"/>
        <end position="1526"/>
    </location>
</feature>
<feature type="compositionally biased region" description="Low complexity" evidence="1">
    <location>
        <begin position="1451"/>
        <end position="1472"/>
    </location>
</feature>
<evidence type="ECO:0000256" key="2">
    <source>
        <dbReference type="SAM" id="Phobius"/>
    </source>
</evidence>
<organism evidence="3 4">
    <name type="scientific">Temnothorax longispinosus</name>
    <dbReference type="NCBI Taxonomy" id="300112"/>
    <lineage>
        <taxon>Eukaryota</taxon>
        <taxon>Metazoa</taxon>
        <taxon>Ecdysozoa</taxon>
        <taxon>Arthropoda</taxon>
        <taxon>Hexapoda</taxon>
        <taxon>Insecta</taxon>
        <taxon>Pterygota</taxon>
        <taxon>Neoptera</taxon>
        <taxon>Endopterygota</taxon>
        <taxon>Hymenoptera</taxon>
        <taxon>Apocrita</taxon>
        <taxon>Aculeata</taxon>
        <taxon>Formicoidea</taxon>
        <taxon>Formicidae</taxon>
        <taxon>Myrmicinae</taxon>
        <taxon>Temnothorax</taxon>
    </lineage>
</organism>
<dbReference type="EMBL" id="QBLH01002747">
    <property type="protein sequence ID" value="TGZ47200.1"/>
    <property type="molecule type" value="Genomic_DNA"/>
</dbReference>
<feature type="compositionally biased region" description="Low complexity" evidence="1">
    <location>
        <begin position="128"/>
        <end position="141"/>
    </location>
</feature>
<feature type="transmembrane region" description="Helical" evidence="2">
    <location>
        <begin position="28"/>
        <end position="47"/>
    </location>
</feature>
<feature type="compositionally biased region" description="Polar residues" evidence="1">
    <location>
        <begin position="182"/>
        <end position="196"/>
    </location>
</feature>
<feature type="region of interest" description="Disordered" evidence="1">
    <location>
        <begin position="411"/>
        <end position="450"/>
    </location>
</feature>
<dbReference type="STRING" id="300112.A0A4S2KDP4"/>
<dbReference type="Proteomes" id="UP000310200">
    <property type="component" value="Unassembled WGS sequence"/>
</dbReference>